<organism evidence="1 3">
    <name type="scientific">Dendrothele bispora (strain CBS 962.96)</name>
    <dbReference type="NCBI Taxonomy" id="1314807"/>
    <lineage>
        <taxon>Eukaryota</taxon>
        <taxon>Fungi</taxon>
        <taxon>Dikarya</taxon>
        <taxon>Basidiomycota</taxon>
        <taxon>Agaricomycotina</taxon>
        <taxon>Agaricomycetes</taxon>
        <taxon>Agaricomycetidae</taxon>
        <taxon>Agaricales</taxon>
        <taxon>Agaricales incertae sedis</taxon>
        <taxon>Dendrothele</taxon>
    </lineage>
</organism>
<dbReference type="EMBL" id="ML179121">
    <property type="protein sequence ID" value="THU99374.1"/>
    <property type="molecule type" value="Genomic_DNA"/>
</dbReference>
<reference evidence="1 3" key="1">
    <citation type="journal article" date="2019" name="Nat. Ecol. Evol.">
        <title>Megaphylogeny resolves global patterns of mushroom evolution.</title>
        <authorList>
            <person name="Varga T."/>
            <person name="Krizsan K."/>
            <person name="Foldi C."/>
            <person name="Dima B."/>
            <person name="Sanchez-Garcia M."/>
            <person name="Sanchez-Ramirez S."/>
            <person name="Szollosi G.J."/>
            <person name="Szarkandi J.G."/>
            <person name="Papp V."/>
            <person name="Albert L."/>
            <person name="Andreopoulos W."/>
            <person name="Angelini C."/>
            <person name="Antonin V."/>
            <person name="Barry K.W."/>
            <person name="Bougher N.L."/>
            <person name="Buchanan P."/>
            <person name="Buyck B."/>
            <person name="Bense V."/>
            <person name="Catcheside P."/>
            <person name="Chovatia M."/>
            <person name="Cooper J."/>
            <person name="Damon W."/>
            <person name="Desjardin D."/>
            <person name="Finy P."/>
            <person name="Geml J."/>
            <person name="Haridas S."/>
            <person name="Hughes K."/>
            <person name="Justo A."/>
            <person name="Karasinski D."/>
            <person name="Kautmanova I."/>
            <person name="Kiss B."/>
            <person name="Kocsube S."/>
            <person name="Kotiranta H."/>
            <person name="LaButti K.M."/>
            <person name="Lechner B.E."/>
            <person name="Liimatainen K."/>
            <person name="Lipzen A."/>
            <person name="Lukacs Z."/>
            <person name="Mihaltcheva S."/>
            <person name="Morgado L.N."/>
            <person name="Niskanen T."/>
            <person name="Noordeloos M.E."/>
            <person name="Ohm R.A."/>
            <person name="Ortiz-Santana B."/>
            <person name="Ovrebo C."/>
            <person name="Racz N."/>
            <person name="Riley R."/>
            <person name="Savchenko A."/>
            <person name="Shiryaev A."/>
            <person name="Soop K."/>
            <person name="Spirin V."/>
            <person name="Szebenyi C."/>
            <person name="Tomsovsky M."/>
            <person name="Tulloss R.E."/>
            <person name="Uehling J."/>
            <person name="Grigoriev I.V."/>
            <person name="Vagvolgyi C."/>
            <person name="Papp T."/>
            <person name="Martin F.M."/>
            <person name="Miettinen O."/>
            <person name="Hibbett D.S."/>
            <person name="Nagy L.G."/>
        </authorList>
    </citation>
    <scope>NUCLEOTIDE SEQUENCE [LARGE SCALE GENOMIC DNA]</scope>
    <source>
        <strain evidence="1 3">CBS 962.96</strain>
    </source>
</reference>
<gene>
    <name evidence="2" type="ORF">K435DRAFT_853416</name>
    <name evidence="1" type="ORF">K435DRAFT_855788</name>
</gene>
<evidence type="ECO:0000313" key="3">
    <source>
        <dbReference type="Proteomes" id="UP000297245"/>
    </source>
</evidence>
<name>A0A4S8MAA8_DENBC</name>
<evidence type="ECO:0000313" key="2">
    <source>
        <dbReference type="EMBL" id="THV01718.1"/>
    </source>
</evidence>
<dbReference type="Proteomes" id="UP000297245">
    <property type="component" value="Unassembled WGS sequence"/>
</dbReference>
<accession>A0A4S8MAA8</accession>
<sequence length="134" mass="14374">MLQVLSPLPVSKVKALLIASIFTSTGGDDLWYKSPRGGVQEAVMLLGLIGSPTSLRYSGSLSGLEIAARPEDFIITSRWHHDAVSSFNSGHLDLENPIAITLPFLSSSIKIGPPTKRTLCDPTSCIQVKRDVGL</sequence>
<dbReference type="EMBL" id="ML179085">
    <property type="protein sequence ID" value="THV01718.1"/>
    <property type="molecule type" value="Genomic_DNA"/>
</dbReference>
<keyword evidence="3" id="KW-1185">Reference proteome</keyword>
<evidence type="ECO:0000313" key="1">
    <source>
        <dbReference type="EMBL" id="THU99374.1"/>
    </source>
</evidence>
<protein>
    <submittedName>
        <fullName evidence="1">Uncharacterized protein</fullName>
    </submittedName>
</protein>
<proteinExistence type="predicted"/>
<dbReference type="AlphaFoldDB" id="A0A4S8MAA8"/>